<evidence type="ECO:0000256" key="3">
    <source>
        <dbReference type="PROSITE-ProRule" id="PRU00708"/>
    </source>
</evidence>
<name>A0AAP0B6I1_9ASPA</name>
<dbReference type="PANTHER" id="PTHR47874">
    <property type="entry name" value="EXPRESSED PROTEIN"/>
    <property type="match status" value="1"/>
</dbReference>
<evidence type="ECO:0000256" key="2">
    <source>
        <dbReference type="ARBA" id="ARBA00022737"/>
    </source>
</evidence>
<keyword evidence="5" id="KW-1185">Reference proteome</keyword>
<evidence type="ECO:0000256" key="1">
    <source>
        <dbReference type="ARBA" id="ARBA00007626"/>
    </source>
</evidence>
<dbReference type="Proteomes" id="UP001418222">
    <property type="component" value="Unassembled WGS sequence"/>
</dbReference>
<keyword evidence="2" id="KW-0677">Repeat</keyword>
<comment type="similarity">
    <text evidence="1">Belongs to the PPR family. P subfamily.</text>
</comment>
<dbReference type="NCBIfam" id="TIGR00756">
    <property type="entry name" value="PPR"/>
    <property type="match status" value="2"/>
</dbReference>
<dbReference type="Gene3D" id="1.25.40.10">
    <property type="entry name" value="Tetratricopeptide repeat domain"/>
    <property type="match status" value="3"/>
</dbReference>
<sequence length="539" mass="61020">MAKRSHVALLRRYFEGNSRPRPRFVPLVIRRPQISSSSSAGVCRLNSTTSSSSSSDDIADLRETIILLTEKAGTPMHGGEVDDIRSKISSLADELLTSGLLNNLEDEDDLTGLAAFLESRSAVSLFRRFPSGFAFVELLFRLKSRPRLAVQVFLWRLKLADAGLHLVPEEYAKAISLAGRSNRADLAGDLFTDAGRRGIRSPGMYNSLMAAYMYNGLTSKAVSVFEDLKRDPVCNPTIVTYNILLSVYGRLMLIDKVENVLKQIHDHARLSPNINTYNILMAAYLTAWMWDRMESTYEGMLTGNVKPDAFTHCLMLRGYAHACNIEKMEKMYELVKDMVNKTVPPLVRAMICAYCKSSGKERVSKIEELTKHIPEEEYRPWLNVLLIRLYAQEGLLDSMERLIHEAVHRDVRVVASGVMRSIISSYFRCDSISRLTKFISLAECAGWKLCRALYHCKMVMYGQRNQLEEMHRVLDEMENFRFDRTKKTFLIMYKAYSKAGRRSEAEILVGMMCKYGFLGPKGCFAFLFGLKNAGGNVCA</sequence>
<dbReference type="InterPro" id="IPR011990">
    <property type="entry name" value="TPR-like_helical_dom_sf"/>
</dbReference>
<feature type="repeat" description="PPR" evidence="3">
    <location>
        <begin position="273"/>
        <end position="307"/>
    </location>
</feature>
<dbReference type="InterPro" id="IPR044179">
    <property type="entry name" value="PPR5-like"/>
</dbReference>
<accession>A0AAP0B6I1</accession>
<dbReference type="PROSITE" id="PS51375">
    <property type="entry name" value="PPR"/>
    <property type="match status" value="1"/>
</dbReference>
<reference evidence="4 5" key="1">
    <citation type="journal article" date="2022" name="Nat. Plants">
        <title>Genomes of leafy and leafless Platanthera orchids illuminate the evolution of mycoheterotrophy.</title>
        <authorList>
            <person name="Li M.H."/>
            <person name="Liu K.W."/>
            <person name="Li Z."/>
            <person name="Lu H.C."/>
            <person name="Ye Q.L."/>
            <person name="Zhang D."/>
            <person name="Wang J.Y."/>
            <person name="Li Y.F."/>
            <person name="Zhong Z.M."/>
            <person name="Liu X."/>
            <person name="Yu X."/>
            <person name="Liu D.K."/>
            <person name="Tu X.D."/>
            <person name="Liu B."/>
            <person name="Hao Y."/>
            <person name="Liao X.Y."/>
            <person name="Jiang Y.T."/>
            <person name="Sun W.H."/>
            <person name="Chen J."/>
            <person name="Chen Y.Q."/>
            <person name="Ai Y."/>
            <person name="Zhai J.W."/>
            <person name="Wu S.S."/>
            <person name="Zhou Z."/>
            <person name="Hsiao Y.Y."/>
            <person name="Wu W.L."/>
            <person name="Chen Y.Y."/>
            <person name="Lin Y.F."/>
            <person name="Hsu J.L."/>
            <person name="Li C.Y."/>
            <person name="Wang Z.W."/>
            <person name="Zhao X."/>
            <person name="Zhong W.Y."/>
            <person name="Ma X.K."/>
            <person name="Ma L."/>
            <person name="Huang J."/>
            <person name="Chen G.Z."/>
            <person name="Huang M.Z."/>
            <person name="Huang L."/>
            <person name="Peng D.H."/>
            <person name="Luo Y.B."/>
            <person name="Zou S.Q."/>
            <person name="Chen S.P."/>
            <person name="Lan S."/>
            <person name="Tsai W.C."/>
            <person name="Van de Peer Y."/>
            <person name="Liu Z.J."/>
        </authorList>
    </citation>
    <scope>NUCLEOTIDE SEQUENCE [LARGE SCALE GENOMIC DNA]</scope>
    <source>
        <strain evidence="4">Lor287</strain>
    </source>
</reference>
<dbReference type="AlphaFoldDB" id="A0AAP0B6I1"/>
<dbReference type="Pfam" id="PF13812">
    <property type="entry name" value="PPR_3"/>
    <property type="match status" value="1"/>
</dbReference>
<proteinExistence type="inferred from homology"/>
<dbReference type="InterPro" id="IPR002885">
    <property type="entry name" value="PPR_rpt"/>
</dbReference>
<gene>
    <name evidence="4" type="ORF">KSP39_PZI016146</name>
</gene>
<dbReference type="EMBL" id="JBBWWQ010000014">
    <property type="protein sequence ID" value="KAK8930778.1"/>
    <property type="molecule type" value="Genomic_DNA"/>
</dbReference>
<dbReference type="Pfam" id="PF13041">
    <property type="entry name" value="PPR_2"/>
    <property type="match status" value="1"/>
</dbReference>
<protein>
    <submittedName>
        <fullName evidence="4">Pentatricopeptide repeat-containing protein</fullName>
    </submittedName>
</protein>
<comment type="caution">
    <text evidence="4">The sequence shown here is derived from an EMBL/GenBank/DDBJ whole genome shotgun (WGS) entry which is preliminary data.</text>
</comment>
<evidence type="ECO:0000313" key="4">
    <source>
        <dbReference type="EMBL" id="KAK8930778.1"/>
    </source>
</evidence>
<evidence type="ECO:0000313" key="5">
    <source>
        <dbReference type="Proteomes" id="UP001418222"/>
    </source>
</evidence>
<dbReference type="PANTHER" id="PTHR47874:SF1">
    <property type="entry name" value="OS05G0407900 PROTEIN"/>
    <property type="match status" value="1"/>
</dbReference>
<dbReference type="GO" id="GO:0003729">
    <property type="term" value="F:mRNA binding"/>
    <property type="evidence" value="ECO:0007669"/>
    <property type="project" value="InterPro"/>
</dbReference>
<organism evidence="4 5">
    <name type="scientific">Platanthera zijinensis</name>
    <dbReference type="NCBI Taxonomy" id="2320716"/>
    <lineage>
        <taxon>Eukaryota</taxon>
        <taxon>Viridiplantae</taxon>
        <taxon>Streptophyta</taxon>
        <taxon>Embryophyta</taxon>
        <taxon>Tracheophyta</taxon>
        <taxon>Spermatophyta</taxon>
        <taxon>Magnoliopsida</taxon>
        <taxon>Liliopsida</taxon>
        <taxon>Asparagales</taxon>
        <taxon>Orchidaceae</taxon>
        <taxon>Orchidoideae</taxon>
        <taxon>Orchideae</taxon>
        <taxon>Orchidinae</taxon>
        <taxon>Platanthera</taxon>
    </lineage>
</organism>